<name>A0ABN1B803_9BACI</name>
<feature type="domain" description="VOC" evidence="1">
    <location>
        <begin position="1"/>
        <end position="118"/>
    </location>
</feature>
<dbReference type="RefSeq" id="WP_343839932.1">
    <property type="nucleotide sequence ID" value="NZ_BAAADO010000003.1"/>
</dbReference>
<dbReference type="InterPro" id="IPR037523">
    <property type="entry name" value="VOC_core"/>
</dbReference>
<reference evidence="2 3" key="1">
    <citation type="journal article" date="2019" name="Int. J. Syst. Evol. Microbiol.">
        <title>The Global Catalogue of Microorganisms (GCM) 10K type strain sequencing project: providing services to taxonomists for standard genome sequencing and annotation.</title>
        <authorList>
            <consortium name="The Broad Institute Genomics Platform"/>
            <consortium name="The Broad Institute Genome Sequencing Center for Infectious Disease"/>
            <person name="Wu L."/>
            <person name="Ma J."/>
        </authorList>
    </citation>
    <scope>NUCLEOTIDE SEQUENCE [LARGE SCALE GENOMIC DNA]</scope>
    <source>
        <strain evidence="2 3">JCM 12389</strain>
    </source>
</reference>
<sequence length="119" mass="13830">MNFQEFGFILFVENYDECVSFYRDQLQLEVRTVKDSLVIFNLPQGYLMVEQGGVSANQEKTREQNPAVIRFNVDNLKETVLQLEGKGVPFSNRELSFDWGTIAVFHDPDGHRLELFEVH</sequence>
<accession>A0ABN1B803</accession>
<gene>
    <name evidence="2" type="ORF">GCM10008986_18060</name>
</gene>
<protein>
    <recommendedName>
        <fullName evidence="1">VOC domain-containing protein</fullName>
    </recommendedName>
</protein>
<comment type="caution">
    <text evidence="2">The sequence shown here is derived from an EMBL/GenBank/DDBJ whole genome shotgun (WGS) entry which is preliminary data.</text>
</comment>
<dbReference type="SUPFAM" id="SSF54593">
    <property type="entry name" value="Glyoxalase/Bleomycin resistance protein/Dihydroxybiphenyl dioxygenase"/>
    <property type="match status" value="1"/>
</dbReference>
<dbReference type="Gene3D" id="3.10.180.10">
    <property type="entry name" value="2,3-Dihydroxybiphenyl 1,2-Dioxygenase, domain 1"/>
    <property type="match status" value="1"/>
</dbReference>
<organism evidence="2 3">
    <name type="scientific">Salinibacillus aidingensis</name>
    <dbReference type="NCBI Taxonomy" id="237684"/>
    <lineage>
        <taxon>Bacteria</taxon>
        <taxon>Bacillati</taxon>
        <taxon>Bacillota</taxon>
        <taxon>Bacilli</taxon>
        <taxon>Bacillales</taxon>
        <taxon>Bacillaceae</taxon>
        <taxon>Salinibacillus</taxon>
    </lineage>
</organism>
<dbReference type="PROSITE" id="PS51819">
    <property type="entry name" value="VOC"/>
    <property type="match status" value="1"/>
</dbReference>
<evidence type="ECO:0000313" key="2">
    <source>
        <dbReference type="EMBL" id="GAA0492190.1"/>
    </source>
</evidence>
<evidence type="ECO:0000313" key="3">
    <source>
        <dbReference type="Proteomes" id="UP001500880"/>
    </source>
</evidence>
<dbReference type="InterPro" id="IPR004360">
    <property type="entry name" value="Glyas_Fos-R_dOase_dom"/>
</dbReference>
<dbReference type="EMBL" id="BAAADO010000003">
    <property type="protein sequence ID" value="GAA0492190.1"/>
    <property type="molecule type" value="Genomic_DNA"/>
</dbReference>
<dbReference type="Proteomes" id="UP001500880">
    <property type="component" value="Unassembled WGS sequence"/>
</dbReference>
<dbReference type="Pfam" id="PF00903">
    <property type="entry name" value="Glyoxalase"/>
    <property type="match status" value="1"/>
</dbReference>
<evidence type="ECO:0000259" key="1">
    <source>
        <dbReference type="PROSITE" id="PS51819"/>
    </source>
</evidence>
<proteinExistence type="predicted"/>
<dbReference type="InterPro" id="IPR029068">
    <property type="entry name" value="Glyas_Bleomycin-R_OHBP_Dase"/>
</dbReference>
<keyword evidence="3" id="KW-1185">Reference proteome</keyword>